<keyword evidence="3" id="KW-1185">Reference proteome</keyword>
<organism evidence="2 3">
    <name type="scientific">Hyunsoonleella pacifica</name>
    <dbReference type="NCBI Taxonomy" id="1080224"/>
    <lineage>
        <taxon>Bacteria</taxon>
        <taxon>Pseudomonadati</taxon>
        <taxon>Bacteroidota</taxon>
        <taxon>Flavobacteriia</taxon>
        <taxon>Flavobacteriales</taxon>
        <taxon>Flavobacteriaceae</taxon>
    </lineage>
</organism>
<dbReference type="Gene3D" id="2.50.20.10">
    <property type="entry name" value="Lipoprotein localisation LolA/LolB/LppX"/>
    <property type="match status" value="1"/>
</dbReference>
<gene>
    <name evidence="2" type="ORF">EYD46_17435</name>
</gene>
<name>A0A4Q9FHY2_9FLAO</name>
<protein>
    <recommendedName>
        <fullName evidence="4">DUF3857 domain-containing protein</fullName>
    </recommendedName>
</protein>
<accession>A0A4Q9FHY2</accession>
<dbReference type="Proteomes" id="UP000292372">
    <property type="component" value="Unassembled WGS sequence"/>
</dbReference>
<evidence type="ECO:0000313" key="3">
    <source>
        <dbReference type="Proteomes" id="UP000292372"/>
    </source>
</evidence>
<evidence type="ECO:0000313" key="2">
    <source>
        <dbReference type="EMBL" id="TBN11951.1"/>
    </source>
</evidence>
<dbReference type="OrthoDB" id="1160485at2"/>
<keyword evidence="1" id="KW-0732">Signal</keyword>
<proteinExistence type="predicted"/>
<feature type="chain" id="PRO_5020853291" description="DUF3857 domain-containing protein" evidence="1">
    <location>
        <begin position="21"/>
        <end position="239"/>
    </location>
</feature>
<dbReference type="AlphaFoldDB" id="A0A4Q9FHY2"/>
<dbReference type="EMBL" id="SIRS01000009">
    <property type="protein sequence ID" value="TBN11951.1"/>
    <property type="molecule type" value="Genomic_DNA"/>
</dbReference>
<sequence>MKLIKLILLIFLHVSFTGNSQIPKAEETLKKVKSFYDNTATLNLEVTYSMYRGYTGNTITESYKGKIYKDKNVNVVKILNSEVIQFQDAHIVIDNTNKTISYNAISNKELQTKNPIEISHFLNYYKETNTKEIGTTIVYQLELINKQLPLPYHKVEIHINKNSFTLEKQIFYLSKKMPFLNKNSTYTDDVGRMEIKFQQKEETKIPLPQFEDYIAFGTDKKPRLTEAYSVYTLVDQTNL</sequence>
<dbReference type="RefSeq" id="WP_130938461.1">
    <property type="nucleotide sequence ID" value="NZ_BMEE01000001.1"/>
</dbReference>
<evidence type="ECO:0008006" key="4">
    <source>
        <dbReference type="Google" id="ProtNLM"/>
    </source>
</evidence>
<comment type="caution">
    <text evidence="2">The sequence shown here is derived from an EMBL/GenBank/DDBJ whole genome shotgun (WGS) entry which is preliminary data.</text>
</comment>
<reference evidence="2 3" key="1">
    <citation type="journal article" date="2015" name="Int. J. Syst. Evol. Microbiol.">
        <title>Hyunsoonleella pacifica sp. nov., isolated from seawater of South Pacific Gyre.</title>
        <authorList>
            <person name="Gao X."/>
            <person name="Zhang Z."/>
            <person name="Dai X."/>
            <person name="Zhang X.H."/>
        </authorList>
    </citation>
    <scope>NUCLEOTIDE SEQUENCE [LARGE SCALE GENOMIC DNA]</scope>
    <source>
        <strain evidence="2 3">SW033</strain>
    </source>
</reference>
<evidence type="ECO:0000256" key="1">
    <source>
        <dbReference type="SAM" id="SignalP"/>
    </source>
</evidence>
<feature type="signal peptide" evidence="1">
    <location>
        <begin position="1"/>
        <end position="20"/>
    </location>
</feature>